<evidence type="ECO:0000256" key="1">
    <source>
        <dbReference type="SAM" id="Coils"/>
    </source>
</evidence>
<dbReference type="HOGENOM" id="CLU_1229722_0_0_1"/>
<protein>
    <submittedName>
        <fullName evidence="2">Uncharacterized protein</fullName>
    </submittedName>
</protein>
<evidence type="ECO:0000313" key="3">
    <source>
        <dbReference type="Proteomes" id="UP000027730"/>
    </source>
</evidence>
<sequence>MILFELPVRSIHTSSSAVFKIWIRCISTDSEFVRPPGPMSTWSKDEINAWRRRRYANDITYREKNIERSTNYGRRPDVIRARKELYVERYANDPAYRLRLLQSNAKWKAGNQEALSLYKKERYKNDPDYRAALKEDYARWRAKPENRKSEAKRENERYQNDLDFREQAEVWTCYFWMTQNSRQIRLFRQIGWTRRQVLTLTRHAVLLNYKAGWAPGAESTVFDDA</sequence>
<dbReference type="AlphaFoldDB" id="A0A074X2S0"/>
<reference evidence="2 3" key="1">
    <citation type="journal article" date="2014" name="BMC Genomics">
        <title>Genome sequencing of four Aureobasidium pullulans varieties: biotechnological potential, stress tolerance, and description of new species.</title>
        <authorList>
            <person name="Gostin Ar C."/>
            <person name="Ohm R.A."/>
            <person name="Kogej T."/>
            <person name="Sonjak S."/>
            <person name="Turk M."/>
            <person name="Zajc J."/>
            <person name="Zalar P."/>
            <person name="Grube M."/>
            <person name="Sun H."/>
            <person name="Han J."/>
            <person name="Sharma A."/>
            <person name="Chiniquy J."/>
            <person name="Ngan C.Y."/>
            <person name="Lipzen A."/>
            <person name="Barry K."/>
            <person name="Grigoriev I.V."/>
            <person name="Gunde-Cimerman N."/>
        </authorList>
    </citation>
    <scope>NUCLEOTIDE SEQUENCE [LARGE SCALE GENOMIC DNA]</scope>
    <source>
        <strain evidence="2 3">CBS 147.97</strain>
    </source>
</reference>
<evidence type="ECO:0000313" key="2">
    <source>
        <dbReference type="EMBL" id="KEQ76302.1"/>
    </source>
</evidence>
<dbReference type="GeneID" id="25413211"/>
<dbReference type="OrthoDB" id="3910844at2759"/>
<dbReference type="EMBL" id="KL584704">
    <property type="protein sequence ID" value="KEQ76302.1"/>
    <property type="molecule type" value="Genomic_DNA"/>
</dbReference>
<keyword evidence="3" id="KW-1185">Reference proteome</keyword>
<accession>A0A074X2S0</accession>
<dbReference type="Proteomes" id="UP000027730">
    <property type="component" value="Unassembled WGS sequence"/>
</dbReference>
<proteinExistence type="predicted"/>
<organism evidence="2 3">
    <name type="scientific">Aureobasidium namibiae CBS 147.97</name>
    <dbReference type="NCBI Taxonomy" id="1043004"/>
    <lineage>
        <taxon>Eukaryota</taxon>
        <taxon>Fungi</taxon>
        <taxon>Dikarya</taxon>
        <taxon>Ascomycota</taxon>
        <taxon>Pezizomycotina</taxon>
        <taxon>Dothideomycetes</taxon>
        <taxon>Dothideomycetidae</taxon>
        <taxon>Dothideales</taxon>
        <taxon>Saccotheciaceae</taxon>
        <taxon>Aureobasidium</taxon>
    </lineage>
</organism>
<gene>
    <name evidence="2" type="ORF">M436DRAFT_61557</name>
</gene>
<name>A0A074X2S0_9PEZI</name>
<feature type="coiled-coil region" evidence="1">
    <location>
        <begin position="141"/>
        <end position="168"/>
    </location>
</feature>
<keyword evidence="1" id="KW-0175">Coiled coil</keyword>
<dbReference type="RefSeq" id="XP_013430343.1">
    <property type="nucleotide sequence ID" value="XM_013574889.1"/>
</dbReference>